<keyword evidence="1" id="KW-0677">Repeat</keyword>
<dbReference type="InterPro" id="IPR002110">
    <property type="entry name" value="Ankyrin_rpt"/>
</dbReference>
<dbReference type="SMART" id="SM00248">
    <property type="entry name" value="ANK"/>
    <property type="match status" value="8"/>
</dbReference>
<evidence type="ECO:0008006" key="6">
    <source>
        <dbReference type="Google" id="ProtNLM"/>
    </source>
</evidence>
<dbReference type="EMBL" id="OV651822">
    <property type="protein sequence ID" value="CAH1100027.1"/>
    <property type="molecule type" value="Genomic_DNA"/>
</dbReference>
<feature type="repeat" description="ANK" evidence="3">
    <location>
        <begin position="256"/>
        <end position="288"/>
    </location>
</feature>
<dbReference type="Pfam" id="PF13637">
    <property type="entry name" value="Ank_4"/>
    <property type="match status" value="1"/>
</dbReference>
<sequence length="347" mass="39231">MANYNNLTMKGSGENKKNSYLHKLIRNGNIHKIKLMLPSIKDINEKNDQGYPPLLYACEQENNDEMLELLLEQENIDPLAQESIEKQNVLHILAFKGKLFWIVKVFEKFPDLPVDTVTIDGNTPLIMAAKMDHIDVIEYLHRKGANINHTNEKKYTPLHYAAINGYPISTKRLLELGANIDARDDRKCTPLMKTCSWNFLEICKILVYNAADIDAQDSLGNTSLAQAVKRGYTEVVKFLLQAGANPNITSKDNYNNIFTPLISACKLNNIVLVKILIEKGCDVNYPGNDYSEALFQCIRVGFYDGVLELLKAGVDLCGRNPRNRKTPLEQAIKFNQDDIASLIQENL</sequence>
<dbReference type="PANTHER" id="PTHR24173:SF74">
    <property type="entry name" value="ANKYRIN REPEAT DOMAIN-CONTAINING PROTEIN 16"/>
    <property type="match status" value="1"/>
</dbReference>
<dbReference type="AlphaFoldDB" id="A0A9P0G7X6"/>
<dbReference type="Proteomes" id="UP001153636">
    <property type="component" value="Chromosome 10"/>
</dbReference>
<keyword evidence="5" id="KW-1185">Reference proteome</keyword>
<dbReference type="PRINTS" id="PR01415">
    <property type="entry name" value="ANKYRIN"/>
</dbReference>
<feature type="repeat" description="ANK" evidence="3">
    <location>
        <begin position="219"/>
        <end position="251"/>
    </location>
</feature>
<proteinExistence type="predicted"/>
<keyword evidence="2 3" id="KW-0040">ANK repeat</keyword>
<protein>
    <recommendedName>
        <fullName evidence="6">Ankyrin repeat protein</fullName>
    </recommendedName>
</protein>
<reference evidence="4" key="1">
    <citation type="submission" date="2022-01" db="EMBL/GenBank/DDBJ databases">
        <authorList>
            <person name="King R."/>
        </authorList>
    </citation>
    <scope>NUCLEOTIDE SEQUENCE</scope>
</reference>
<feature type="repeat" description="ANK" evidence="3">
    <location>
        <begin position="120"/>
        <end position="152"/>
    </location>
</feature>
<feature type="repeat" description="ANK" evidence="3">
    <location>
        <begin position="153"/>
        <end position="185"/>
    </location>
</feature>
<organism evidence="4 5">
    <name type="scientific">Psylliodes chrysocephalus</name>
    <dbReference type="NCBI Taxonomy" id="3402493"/>
    <lineage>
        <taxon>Eukaryota</taxon>
        <taxon>Metazoa</taxon>
        <taxon>Ecdysozoa</taxon>
        <taxon>Arthropoda</taxon>
        <taxon>Hexapoda</taxon>
        <taxon>Insecta</taxon>
        <taxon>Pterygota</taxon>
        <taxon>Neoptera</taxon>
        <taxon>Endopterygota</taxon>
        <taxon>Coleoptera</taxon>
        <taxon>Polyphaga</taxon>
        <taxon>Cucujiformia</taxon>
        <taxon>Chrysomeloidea</taxon>
        <taxon>Chrysomelidae</taxon>
        <taxon>Galerucinae</taxon>
        <taxon>Alticini</taxon>
        <taxon>Psylliodes</taxon>
    </lineage>
</organism>
<dbReference type="OrthoDB" id="194358at2759"/>
<evidence type="ECO:0000256" key="3">
    <source>
        <dbReference type="PROSITE-ProRule" id="PRU00023"/>
    </source>
</evidence>
<dbReference type="InterPro" id="IPR036770">
    <property type="entry name" value="Ankyrin_rpt-contain_sf"/>
</dbReference>
<gene>
    <name evidence="4" type="ORF">PSYICH_LOCUS1485</name>
</gene>
<dbReference type="Pfam" id="PF12796">
    <property type="entry name" value="Ank_2"/>
    <property type="match status" value="3"/>
</dbReference>
<evidence type="ECO:0000313" key="5">
    <source>
        <dbReference type="Proteomes" id="UP001153636"/>
    </source>
</evidence>
<dbReference type="PANTHER" id="PTHR24173">
    <property type="entry name" value="ANKYRIN REPEAT CONTAINING"/>
    <property type="match status" value="1"/>
</dbReference>
<dbReference type="PROSITE" id="PS50297">
    <property type="entry name" value="ANK_REP_REGION"/>
    <property type="match status" value="3"/>
</dbReference>
<evidence type="ECO:0000256" key="2">
    <source>
        <dbReference type="ARBA" id="ARBA00023043"/>
    </source>
</evidence>
<name>A0A9P0G7X6_9CUCU</name>
<dbReference type="Gene3D" id="1.25.40.20">
    <property type="entry name" value="Ankyrin repeat-containing domain"/>
    <property type="match status" value="3"/>
</dbReference>
<accession>A0A9P0G7X6</accession>
<evidence type="ECO:0000313" key="4">
    <source>
        <dbReference type="EMBL" id="CAH1100027.1"/>
    </source>
</evidence>
<dbReference type="PROSITE" id="PS50088">
    <property type="entry name" value="ANK_REPEAT"/>
    <property type="match status" value="4"/>
</dbReference>
<dbReference type="SUPFAM" id="SSF48403">
    <property type="entry name" value="Ankyrin repeat"/>
    <property type="match status" value="2"/>
</dbReference>
<evidence type="ECO:0000256" key="1">
    <source>
        <dbReference type="ARBA" id="ARBA00022737"/>
    </source>
</evidence>